<dbReference type="EMBL" id="BFFO01000003">
    <property type="protein sequence ID" value="GBG96462.1"/>
    <property type="molecule type" value="Genomic_DNA"/>
</dbReference>
<dbReference type="Proteomes" id="UP000245021">
    <property type="component" value="Unassembled WGS sequence"/>
</dbReference>
<proteinExistence type="predicted"/>
<dbReference type="Pfam" id="PF05193">
    <property type="entry name" value="Peptidase_M16_C"/>
    <property type="match status" value="1"/>
</dbReference>
<dbReference type="NCBIfam" id="NF047422">
    <property type="entry name" value="YfmF_fam"/>
    <property type="match status" value="1"/>
</dbReference>
<comment type="caution">
    <text evidence="2">The sequence shown here is derived from an EMBL/GenBank/DDBJ whole genome shotgun (WGS) entry which is preliminary data.</text>
</comment>
<gene>
    <name evidence="2" type="ORF">NtB2_00574</name>
</gene>
<reference evidence="2 3" key="1">
    <citation type="journal article" date="2018" name="Genome Announc.">
        <title>Draft Genome Sequence of Lactococcus sp. Strain NtB2 (JCM 32569), Isolated from the Gut of the Higher Termite Nasutitermes takasagoensis.</title>
        <authorList>
            <person name="Noda S."/>
            <person name="Aihara C."/>
            <person name="Yuki M."/>
            <person name="Ohkuma M."/>
        </authorList>
    </citation>
    <scope>NUCLEOTIDE SEQUENCE [LARGE SCALE GENOMIC DNA]</scope>
    <source>
        <strain evidence="2 3">NtB2</strain>
    </source>
</reference>
<dbReference type="AlphaFoldDB" id="A0A2R5HEK5"/>
<name>A0A2R5HEK5_9LACT</name>
<dbReference type="InterPro" id="IPR011249">
    <property type="entry name" value="Metalloenz_LuxS/M16"/>
</dbReference>
<dbReference type="InterPro" id="IPR007863">
    <property type="entry name" value="Peptidase_M16_C"/>
</dbReference>
<evidence type="ECO:0000313" key="2">
    <source>
        <dbReference type="EMBL" id="GBG96462.1"/>
    </source>
</evidence>
<dbReference type="GO" id="GO:0046872">
    <property type="term" value="F:metal ion binding"/>
    <property type="evidence" value="ECO:0007669"/>
    <property type="project" value="InterPro"/>
</dbReference>
<evidence type="ECO:0000313" key="3">
    <source>
        <dbReference type="Proteomes" id="UP000245021"/>
    </source>
</evidence>
<dbReference type="PANTHER" id="PTHR11851">
    <property type="entry name" value="METALLOPROTEASE"/>
    <property type="match status" value="1"/>
</dbReference>
<dbReference type="SUPFAM" id="SSF63411">
    <property type="entry name" value="LuxS/MPP-like metallohydrolase"/>
    <property type="match status" value="2"/>
</dbReference>
<dbReference type="PANTHER" id="PTHR11851:SF186">
    <property type="entry name" value="INACTIVE METALLOPROTEASE YMFF-RELATED"/>
    <property type="match status" value="1"/>
</dbReference>
<dbReference type="InterPro" id="IPR050361">
    <property type="entry name" value="MPP/UQCRC_Complex"/>
</dbReference>
<feature type="domain" description="Peptidase M16 C-terminal" evidence="1">
    <location>
        <begin position="180"/>
        <end position="351"/>
    </location>
</feature>
<keyword evidence="3" id="KW-1185">Reference proteome</keyword>
<protein>
    <submittedName>
        <fullName evidence="2">Peptidase M16</fullName>
    </submittedName>
</protein>
<sequence>MKLTEGVKLHIIPTKKFKTVRLMIRFRGLLTEETLAKRVLISNLWETSNQAYPTAQSFARRLSEMYGANFSTSVAKKGTQHLLTINMAFVNQAFIDEDSLAEAIAFVKSVIFEPDVDEEKAGRFNPAVFEREKRNLSHYLKAMNEDRGYYASRKLSSLFFSDKEQGLPGVANSELLEPETPESVYAYYQEMLAKDNIDIIVLGDVNEDEVVQQFQAFSFEGRKELTEVLYHQDPKALVSEVEDKEVAQSILQLAYLLPCSYGDEDYLTLQVMNGLLGGFAHSKLFMNVREKAQLAYSAGSTFDSFSGLLKIAIGIDASNYEQALSLTKAQVQAMADGDFTDDEVEQTKTMLRNSFYIGLDSAGNLLEMAYVEALVPERHIDDDEFLRRLDAVTKADVMKLASRLELQAQYFMRGAAYGEA</sequence>
<dbReference type="RefSeq" id="WP_109245434.1">
    <property type="nucleotide sequence ID" value="NZ_BFFO01000003.1"/>
</dbReference>
<dbReference type="OrthoDB" id="9762085at2"/>
<evidence type="ECO:0000259" key="1">
    <source>
        <dbReference type="Pfam" id="PF05193"/>
    </source>
</evidence>
<organism evidence="2 3">
    <name type="scientific">Lactococcus termiticola</name>
    <dbReference type="NCBI Taxonomy" id="2169526"/>
    <lineage>
        <taxon>Bacteria</taxon>
        <taxon>Bacillati</taxon>
        <taxon>Bacillota</taxon>
        <taxon>Bacilli</taxon>
        <taxon>Lactobacillales</taxon>
        <taxon>Streptococcaceae</taxon>
        <taxon>Lactococcus</taxon>
    </lineage>
</organism>
<dbReference type="Gene3D" id="3.30.830.10">
    <property type="entry name" value="Metalloenzyme, LuxS/M16 peptidase-like"/>
    <property type="match status" value="2"/>
</dbReference>
<accession>A0A2R5HEK5</accession>